<organism evidence="1 2">
    <name type="scientific">Seminavis robusta</name>
    <dbReference type="NCBI Taxonomy" id="568900"/>
    <lineage>
        <taxon>Eukaryota</taxon>
        <taxon>Sar</taxon>
        <taxon>Stramenopiles</taxon>
        <taxon>Ochrophyta</taxon>
        <taxon>Bacillariophyta</taxon>
        <taxon>Bacillariophyceae</taxon>
        <taxon>Bacillariophycidae</taxon>
        <taxon>Naviculales</taxon>
        <taxon>Naviculaceae</taxon>
        <taxon>Seminavis</taxon>
    </lineage>
</organism>
<sequence>MKYGFALSSIVLACDNIVREWDLPGPSSERFHEMKMVTQSLQDGGSDGEQEFELNNRLDWAIECLCGDEVFFKLNDMAWDMTEIMSQRINARDFANMRYLRGQGARTTSAS</sequence>
<evidence type="ECO:0000313" key="1">
    <source>
        <dbReference type="EMBL" id="CAB9530530.1"/>
    </source>
</evidence>
<protein>
    <submittedName>
        <fullName evidence="1">Uncharacterized protein</fullName>
    </submittedName>
</protein>
<keyword evidence="2" id="KW-1185">Reference proteome</keyword>
<evidence type="ECO:0000313" key="2">
    <source>
        <dbReference type="Proteomes" id="UP001153069"/>
    </source>
</evidence>
<name>A0A9N8HZI2_9STRA</name>
<dbReference type="AlphaFoldDB" id="A0A9N8HZI2"/>
<dbReference type="EMBL" id="CAICTM010002915">
    <property type="protein sequence ID" value="CAB9530530.1"/>
    <property type="molecule type" value="Genomic_DNA"/>
</dbReference>
<reference evidence="1" key="1">
    <citation type="submission" date="2020-06" db="EMBL/GenBank/DDBJ databases">
        <authorList>
            <consortium name="Plant Systems Biology data submission"/>
        </authorList>
    </citation>
    <scope>NUCLEOTIDE SEQUENCE</scope>
    <source>
        <strain evidence="1">D6</strain>
    </source>
</reference>
<proteinExistence type="predicted"/>
<dbReference type="Proteomes" id="UP001153069">
    <property type="component" value="Unassembled WGS sequence"/>
</dbReference>
<gene>
    <name evidence="1" type="ORF">SEMRO_2917_G340190.1</name>
</gene>
<comment type="caution">
    <text evidence="1">The sequence shown here is derived from an EMBL/GenBank/DDBJ whole genome shotgun (WGS) entry which is preliminary data.</text>
</comment>
<accession>A0A9N8HZI2</accession>